<gene>
    <name evidence="8" type="ORF">FIA58_009130</name>
</gene>
<comment type="catalytic activity">
    <reaction evidence="1 7">
        <text>Hydrolysis of (1-&gt;4)-beta-linkages between N-acetylmuramic acid and N-acetyl-D-glucosamine residues in a peptidoglycan and between N-acetyl-D-glucosamine residues in chitodextrins.</text>
        <dbReference type="EC" id="3.2.1.17"/>
    </reaction>
</comment>
<dbReference type="HAMAP" id="MF_04110">
    <property type="entry name" value="ENDOLYSIN_T4"/>
    <property type="match status" value="1"/>
</dbReference>
<accession>A0ABX0IPU4</accession>
<reference evidence="8 9" key="2">
    <citation type="submission" date="2019-05" db="EMBL/GenBank/DDBJ databases">
        <authorList>
            <person name="Lianzixin W."/>
        </authorList>
    </citation>
    <scope>NUCLEOTIDE SEQUENCE [LARGE SCALE GENOMIC DNA]</scope>
    <source>
        <strain evidence="8 9">EC11</strain>
    </source>
</reference>
<evidence type="ECO:0000256" key="2">
    <source>
        <dbReference type="ARBA" id="ARBA00022529"/>
    </source>
</evidence>
<dbReference type="EMBL" id="VEVQ02000005">
    <property type="protein sequence ID" value="NHN25835.1"/>
    <property type="molecule type" value="Genomic_DNA"/>
</dbReference>
<proteinExistence type="inferred from homology"/>
<keyword evidence="9" id="KW-1185">Reference proteome</keyword>
<reference evidence="8 9" key="3">
    <citation type="submission" date="2020-02" db="EMBL/GenBank/DDBJ databases">
        <title>Flavobacterium profundi sp. nov., isolated from a deep-sea seamount.</title>
        <authorList>
            <person name="Zhang D.-C."/>
        </authorList>
    </citation>
    <scope>NUCLEOTIDE SEQUENCE [LARGE SCALE GENOMIC DNA]</scope>
    <source>
        <strain evidence="8 9">EC11</strain>
    </source>
</reference>
<dbReference type="PANTHER" id="PTHR38107:SF3">
    <property type="entry name" value="LYSOZYME RRRD-RELATED"/>
    <property type="match status" value="1"/>
</dbReference>
<dbReference type="InterPro" id="IPR023347">
    <property type="entry name" value="Lysozyme_dom_sf"/>
</dbReference>
<evidence type="ECO:0000256" key="7">
    <source>
        <dbReference type="RuleBase" id="RU003788"/>
    </source>
</evidence>
<comment type="caution">
    <text evidence="8">The sequence shown here is derived from an EMBL/GenBank/DDBJ whole genome shotgun (WGS) entry which is preliminary data.</text>
</comment>
<dbReference type="Gene3D" id="1.10.530.40">
    <property type="match status" value="1"/>
</dbReference>
<dbReference type="InterPro" id="IPR034690">
    <property type="entry name" value="Endolysin_T4_type"/>
</dbReference>
<keyword evidence="2 7" id="KW-0929">Antimicrobial</keyword>
<evidence type="ECO:0000256" key="6">
    <source>
        <dbReference type="ARBA" id="ARBA00023295"/>
    </source>
</evidence>
<keyword evidence="3 7" id="KW-0081">Bacteriolytic enzyme</keyword>
<evidence type="ECO:0000256" key="1">
    <source>
        <dbReference type="ARBA" id="ARBA00000632"/>
    </source>
</evidence>
<organism evidence="8 9">
    <name type="scientific">Flavobacterium jejuense</name>
    <dbReference type="NCBI Taxonomy" id="1544455"/>
    <lineage>
        <taxon>Bacteria</taxon>
        <taxon>Pseudomonadati</taxon>
        <taxon>Bacteroidota</taxon>
        <taxon>Flavobacteriia</taxon>
        <taxon>Flavobacteriales</taxon>
        <taxon>Flavobacteriaceae</taxon>
        <taxon>Flavobacterium</taxon>
    </lineage>
</organism>
<evidence type="ECO:0000256" key="5">
    <source>
        <dbReference type="ARBA" id="ARBA00023200"/>
    </source>
</evidence>
<name>A0ABX0IPU4_9FLAO</name>
<reference evidence="9" key="1">
    <citation type="submission" date="2019-05" db="EMBL/GenBank/DDBJ databases">
        <title>Flavobacterium profundi sp. nov., isolated from a deep-sea seamount.</title>
        <authorList>
            <person name="Zhang D.-C."/>
        </authorList>
    </citation>
    <scope>NUCLEOTIDE SEQUENCE [LARGE SCALE GENOMIC DNA]</scope>
    <source>
        <strain evidence="9">EC11</strain>
    </source>
</reference>
<evidence type="ECO:0000256" key="4">
    <source>
        <dbReference type="ARBA" id="ARBA00022801"/>
    </source>
</evidence>
<protein>
    <recommendedName>
        <fullName evidence="7">Lysozyme</fullName>
        <ecNumber evidence="7">3.2.1.17</ecNumber>
    </recommendedName>
</protein>
<dbReference type="Pfam" id="PF00959">
    <property type="entry name" value="Phage_lysozyme"/>
    <property type="match status" value="1"/>
</dbReference>
<dbReference type="InterPro" id="IPR033907">
    <property type="entry name" value="Endolysin_autolysin"/>
</dbReference>
<dbReference type="InterPro" id="IPR023346">
    <property type="entry name" value="Lysozyme-like_dom_sf"/>
</dbReference>
<evidence type="ECO:0000313" key="9">
    <source>
        <dbReference type="Proteomes" id="UP000817854"/>
    </source>
</evidence>
<dbReference type="SUPFAM" id="SSF53955">
    <property type="entry name" value="Lysozyme-like"/>
    <property type="match status" value="1"/>
</dbReference>
<dbReference type="PANTHER" id="PTHR38107">
    <property type="match status" value="1"/>
</dbReference>
<dbReference type="Proteomes" id="UP000817854">
    <property type="component" value="Unassembled WGS sequence"/>
</dbReference>
<keyword evidence="4 7" id="KW-0378">Hydrolase</keyword>
<keyword evidence="6 7" id="KW-0326">Glycosidase</keyword>
<dbReference type="RefSeq" id="WP_140962176.1">
    <property type="nucleotide sequence ID" value="NZ_VEVQ02000005.1"/>
</dbReference>
<keyword evidence="5" id="KW-1035">Host cytoplasm</keyword>
<evidence type="ECO:0000313" key="8">
    <source>
        <dbReference type="EMBL" id="NHN25835.1"/>
    </source>
</evidence>
<dbReference type="InterPro" id="IPR002196">
    <property type="entry name" value="Glyco_hydro_24"/>
</dbReference>
<evidence type="ECO:0000256" key="3">
    <source>
        <dbReference type="ARBA" id="ARBA00022638"/>
    </source>
</evidence>
<sequence>MTISNNGLNHLKSYEQFRSLAYDDLQPNTKITSLSQVKGTLTIGYGHTKNVKVGQEITENEALYLLDVDSKEAQNGLKKYTKVPLTQNMYDALTSFIFNVGVGAYKDSTLLKKLNSKDYVGASNQFGVWIKSKGKVLEGLKKRRDHEKNIFLNGISVLTYTMPNDFLNEKKNGSFKLWYLLPILLIL</sequence>
<dbReference type="CDD" id="cd00737">
    <property type="entry name" value="lyz_endolysin_autolysin"/>
    <property type="match status" value="1"/>
</dbReference>
<dbReference type="EC" id="3.2.1.17" evidence="7"/>
<comment type="similarity">
    <text evidence="7">Belongs to the glycosyl hydrolase 24 family.</text>
</comment>
<dbReference type="InterPro" id="IPR051018">
    <property type="entry name" value="Bacteriophage_GH24"/>
</dbReference>